<evidence type="ECO:0000313" key="1">
    <source>
        <dbReference type="EMBL" id="GAL91915.1"/>
    </source>
</evidence>
<protein>
    <submittedName>
        <fullName evidence="1">Uncharacterized protein</fullName>
    </submittedName>
</protein>
<reference evidence="2" key="1">
    <citation type="journal article" date="2015" name="Genome">
        <title>Whole Genome Sequence of the Non-Microcystin-Producing Microcystis aeruginosa Strain NIES-44.</title>
        <authorList>
            <person name="Okano K."/>
            <person name="Miyata N."/>
            <person name="Ozaki Y."/>
        </authorList>
    </citation>
    <scope>NUCLEOTIDE SEQUENCE [LARGE SCALE GENOMIC DNA]</scope>
    <source>
        <strain evidence="2">NIES-44</strain>
    </source>
</reference>
<comment type="caution">
    <text evidence="1">The sequence shown here is derived from an EMBL/GenBank/DDBJ whole genome shotgun (WGS) entry which is preliminary data.</text>
</comment>
<name>A0A0A1VQC3_MICAE</name>
<dbReference type="Proteomes" id="UP000030321">
    <property type="component" value="Unassembled WGS sequence"/>
</dbReference>
<gene>
    <name evidence="1" type="ORF">N44_00203</name>
</gene>
<dbReference type="AlphaFoldDB" id="A0A0A1VQC3"/>
<sequence>MIIVIILTKILSPDKIVPLSYLTYFEDLEIFCDFIAYIRQYY</sequence>
<proteinExistence type="predicted"/>
<evidence type="ECO:0000313" key="2">
    <source>
        <dbReference type="Proteomes" id="UP000030321"/>
    </source>
</evidence>
<dbReference type="EMBL" id="BBPA01000015">
    <property type="protein sequence ID" value="GAL91915.1"/>
    <property type="molecule type" value="Genomic_DNA"/>
</dbReference>
<organism evidence="1 2">
    <name type="scientific">Microcystis aeruginosa NIES-44</name>
    <dbReference type="NCBI Taxonomy" id="449439"/>
    <lineage>
        <taxon>Bacteria</taxon>
        <taxon>Bacillati</taxon>
        <taxon>Cyanobacteriota</taxon>
        <taxon>Cyanophyceae</taxon>
        <taxon>Oscillatoriophycideae</taxon>
        <taxon>Chroococcales</taxon>
        <taxon>Microcystaceae</taxon>
        <taxon>Microcystis</taxon>
    </lineage>
</organism>
<accession>A0A0A1VQC3</accession>